<feature type="transmembrane region" description="Helical" evidence="9">
    <location>
        <begin position="135"/>
        <end position="154"/>
    </location>
</feature>
<dbReference type="SMR" id="A0A059Y8A1"/>
<feature type="domain" description="CNNM transmembrane" evidence="11">
    <location>
        <begin position="2"/>
        <end position="186"/>
    </location>
</feature>
<evidence type="ECO:0000256" key="8">
    <source>
        <dbReference type="PROSITE-ProRule" id="PRU01193"/>
    </source>
</evidence>
<evidence type="ECO:0000259" key="11">
    <source>
        <dbReference type="PROSITE" id="PS51846"/>
    </source>
</evidence>
<keyword evidence="3" id="KW-0677">Repeat</keyword>
<dbReference type="Gene3D" id="3.10.580.10">
    <property type="entry name" value="CBS-domain"/>
    <property type="match status" value="1"/>
</dbReference>
<evidence type="ECO:0000313" key="12">
    <source>
        <dbReference type="EMBL" id="AIA33847.1"/>
    </source>
</evidence>
<sequence>MPLYLKIISTIGMILLLLLSSIFSASETAYTSLSPGRIETMVNNKEFGAKLIKKQHKFFNQLLSTILICNNIVNIALSAITSYLLSVWWLANLHEVNKYNVIISTAILTPIVVLFGEILPKLAAKKYPVAVSKTFCYVLQAFYYIFWLFTYPVSKIGRNIYITNTEQDVKGLIDIAQNEGVLETNESIMAQNALDLDSTKVSRHYIKLKDVYLINYNDSVSDAIELFKKTNYSRLPVKKDDNLIGIIHLKDIFYLQKGKVITYLKPVPTISMNTSLSLALEKMRIQKSQMAFVTENNYSTDVIGLITMEDIIEEIIGEIYDEYDDEEWEDFHEISLELFHASGKMKLKEVIKRLEIEVESIEPNELNMCLFEFIKHRVGYSPRKNTKYTIGDVHFRILSITNSKKNDAKIEIELGNKVDMMETSTNQIVV</sequence>
<feature type="transmembrane region" description="Helical" evidence="9">
    <location>
        <begin position="101"/>
        <end position="123"/>
    </location>
</feature>
<dbReference type="Pfam" id="PF01595">
    <property type="entry name" value="CNNM"/>
    <property type="match status" value="1"/>
</dbReference>
<feature type="transmembrane region" description="Helical" evidence="9">
    <location>
        <begin position="6"/>
        <end position="25"/>
    </location>
</feature>
<evidence type="ECO:0000256" key="9">
    <source>
        <dbReference type="SAM" id="Phobius"/>
    </source>
</evidence>
<protein>
    <submittedName>
        <fullName evidence="12">Hemolysin-like protein</fullName>
    </submittedName>
</protein>
<feature type="domain" description="CBS" evidence="10">
    <location>
        <begin position="263"/>
        <end position="322"/>
    </location>
</feature>
<feature type="transmembrane region" description="Helical" evidence="9">
    <location>
        <begin position="62"/>
        <end position="89"/>
    </location>
</feature>
<dbReference type="Proteomes" id="UP000027182">
    <property type="component" value="Chromosome"/>
</dbReference>
<gene>
    <name evidence="12" type="ORF">K668_01305</name>
</gene>
<organism evidence="12 13">
    <name type="scientific">Mycoplasmopsis bovis CQ-W70</name>
    <dbReference type="NCBI Taxonomy" id="1316930"/>
    <lineage>
        <taxon>Bacteria</taxon>
        <taxon>Bacillati</taxon>
        <taxon>Mycoplasmatota</taxon>
        <taxon>Mycoplasmoidales</taxon>
        <taxon>Metamycoplasmataceae</taxon>
        <taxon>Mycoplasmopsis</taxon>
    </lineage>
</organism>
<reference evidence="12 13" key="1">
    <citation type="submission" date="2013-04" db="EMBL/GenBank/DDBJ databases">
        <authorList>
            <person name="Lin L."/>
            <person name="Zeng Z."/>
            <person name="Xie J."/>
            <person name="Luo L."/>
            <person name="Yang Z."/>
            <person name="Liang W."/>
            <person name="Lin H."/>
            <person name="Dong C."/>
            <person name="Sun Y."/>
        </authorList>
    </citation>
    <scope>NUCLEOTIDE SEQUENCE [LARGE SCALE GENOMIC DNA]</scope>
    <source>
        <strain evidence="12 13">CQ-W70</strain>
    </source>
</reference>
<dbReference type="RefSeq" id="WP_013456244.1">
    <property type="nucleotide sequence ID" value="NZ_CP005933.1"/>
</dbReference>
<dbReference type="InterPro" id="IPR000644">
    <property type="entry name" value="CBS_dom"/>
</dbReference>
<name>A0A059Y8A1_MYCBV</name>
<keyword evidence="5 7" id="KW-0129">CBS domain</keyword>
<evidence type="ECO:0000256" key="1">
    <source>
        <dbReference type="ARBA" id="ARBA00004141"/>
    </source>
</evidence>
<evidence type="ECO:0000313" key="13">
    <source>
        <dbReference type="Proteomes" id="UP000027182"/>
    </source>
</evidence>
<dbReference type="PROSITE" id="PS51371">
    <property type="entry name" value="CBS"/>
    <property type="match status" value="2"/>
</dbReference>
<keyword evidence="2 8" id="KW-0812">Transmembrane</keyword>
<dbReference type="EMBL" id="CP005933">
    <property type="protein sequence ID" value="AIA33847.1"/>
    <property type="molecule type" value="Genomic_DNA"/>
</dbReference>
<dbReference type="SUPFAM" id="SSF54631">
    <property type="entry name" value="CBS-domain pair"/>
    <property type="match status" value="1"/>
</dbReference>
<dbReference type="HOGENOM" id="CLU_015237_4_1_14"/>
<dbReference type="InterPro" id="IPR044751">
    <property type="entry name" value="Ion_transp-like_CBS"/>
</dbReference>
<dbReference type="CDD" id="cd04590">
    <property type="entry name" value="CBS_pair_CorC_HlyC_assoc"/>
    <property type="match status" value="1"/>
</dbReference>
<dbReference type="AlphaFoldDB" id="A0A059Y8A1"/>
<dbReference type="SMART" id="SM00116">
    <property type="entry name" value="CBS"/>
    <property type="match status" value="2"/>
</dbReference>
<comment type="subcellular location">
    <subcellularLocation>
        <location evidence="1">Membrane</location>
        <topology evidence="1">Multi-pass membrane protein</topology>
    </subcellularLocation>
</comment>
<dbReference type="PROSITE" id="PS51846">
    <property type="entry name" value="CNNM"/>
    <property type="match status" value="1"/>
</dbReference>
<proteinExistence type="predicted"/>
<dbReference type="PATRIC" id="fig|1316930.3.peg.271"/>
<evidence type="ECO:0000256" key="6">
    <source>
        <dbReference type="ARBA" id="ARBA00023136"/>
    </source>
</evidence>
<dbReference type="PANTHER" id="PTHR22777:SF17">
    <property type="entry name" value="UPF0053 PROTEIN SLL0260"/>
    <property type="match status" value="1"/>
</dbReference>
<evidence type="ECO:0000259" key="10">
    <source>
        <dbReference type="PROSITE" id="PS51371"/>
    </source>
</evidence>
<evidence type="ECO:0000256" key="2">
    <source>
        <dbReference type="ARBA" id="ARBA00022692"/>
    </source>
</evidence>
<dbReference type="InterPro" id="IPR046342">
    <property type="entry name" value="CBS_dom_sf"/>
</dbReference>
<evidence type="ECO:0000256" key="3">
    <source>
        <dbReference type="ARBA" id="ARBA00022737"/>
    </source>
</evidence>
<dbReference type="Gene3D" id="3.30.465.10">
    <property type="match status" value="1"/>
</dbReference>
<evidence type="ECO:0000256" key="7">
    <source>
        <dbReference type="PROSITE-ProRule" id="PRU00703"/>
    </source>
</evidence>
<dbReference type="InterPro" id="IPR016169">
    <property type="entry name" value="FAD-bd_PCMH_sub2"/>
</dbReference>
<dbReference type="InterPro" id="IPR002550">
    <property type="entry name" value="CNNM"/>
</dbReference>
<evidence type="ECO:0000256" key="4">
    <source>
        <dbReference type="ARBA" id="ARBA00022989"/>
    </source>
</evidence>
<feature type="domain" description="CBS" evidence="10">
    <location>
        <begin position="205"/>
        <end position="262"/>
    </location>
</feature>
<dbReference type="KEGG" id="mbq:K668_01305"/>
<keyword evidence="4 8" id="KW-1133">Transmembrane helix</keyword>
<dbReference type="GO" id="GO:0005886">
    <property type="term" value="C:plasma membrane"/>
    <property type="evidence" value="ECO:0007669"/>
    <property type="project" value="TreeGrafter"/>
</dbReference>
<keyword evidence="6 8" id="KW-0472">Membrane</keyword>
<dbReference type="Pfam" id="PF00571">
    <property type="entry name" value="CBS"/>
    <property type="match status" value="2"/>
</dbReference>
<dbReference type="GeneID" id="31507926"/>
<accession>A0A059Y8A1</accession>
<evidence type="ECO:0000256" key="5">
    <source>
        <dbReference type="ARBA" id="ARBA00023122"/>
    </source>
</evidence>
<dbReference type="PANTHER" id="PTHR22777">
    <property type="entry name" value="HEMOLYSIN-RELATED"/>
    <property type="match status" value="1"/>
</dbReference>